<dbReference type="GO" id="GO:0000139">
    <property type="term" value="C:Golgi membrane"/>
    <property type="evidence" value="ECO:0007669"/>
    <property type="project" value="UniProtKB-SubCell"/>
</dbReference>
<gene>
    <name evidence="20" type="ORF">CLEI1391_LOCUS1336</name>
</gene>
<comment type="function">
    <text evidence="13 14">Component of the coat protein complex II (COPII) which promotes the formation of transport vesicles from the endoplasmic reticulum (ER). The coat has two main functions, the physical deformation of the endoplasmic reticulum membrane into vesicles and the selection of cargo molecules.</text>
</comment>
<dbReference type="Gene3D" id="3.40.20.10">
    <property type="entry name" value="Severin"/>
    <property type="match status" value="1"/>
</dbReference>
<evidence type="ECO:0000256" key="7">
    <source>
        <dbReference type="ARBA" id="ARBA00022833"/>
    </source>
</evidence>
<dbReference type="InterPro" id="IPR037364">
    <property type="entry name" value="Sec23"/>
</dbReference>
<name>A0A7S0WF91_9CHLO</name>
<evidence type="ECO:0000259" key="17">
    <source>
        <dbReference type="Pfam" id="PF04811"/>
    </source>
</evidence>
<dbReference type="SUPFAM" id="SSF81811">
    <property type="entry name" value="Helical domain of Sec23/24"/>
    <property type="match status" value="1"/>
</dbReference>
<dbReference type="Pfam" id="PF00626">
    <property type="entry name" value="Gelsolin"/>
    <property type="match status" value="1"/>
</dbReference>
<dbReference type="Pfam" id="PF04810">
    <property type="entry name" value="zf-Sec23_Sec24"/>
    <property type="match status" value="1"/>
</dbReference>
<dbReference type="Pfam" id="PF08033">
    <property type="entry name" value="Sec23_BS"/>
    <property type="match status" value="1"/>
</dbReference>
<evidence type="ECO:0000256" key="12">
    <source>
        <dbReference type="ARBA" id="ARBA00023329"/>
    </source>
</evidence>
<proteinExistence type="inferred from homology"/>
<keyword evidence="7 14" id="KW-0862">Zinc</keyword>
<dbReference type="InterPro" id="IPR036174">
    <property type="entry name" value="Znf_Sec23_Sec24_sf"/>
</dbReference>
<dbReference type="InterPro" id="IPR036180">
    <property type="entry name" value="Gelsolin-like_dom_sf"/>
</dbReference>
<dbReference type="FunFam" id="3.40.20.10:FF:000041">
    <property type="entry name" value="Protein transport protein SEC23"/>
    <property type="match status" value="1"/>
</dbReference>
<dbReference type="SUPFAM" id="SSF82919">
    <property type="entry name" value="Zn-finger domain of Sec23/24"/>
    <property type="match status" value="1"/>
</dbReference>
<evidence type="ECO:0000256" key="9">
    <source>
        <dbReference type="ARBA" id="ARBA00022927"/>
    </source>
</evidence>
<accession>A0A7S0WF91</accession>
<evidence type="ECO:0000256" key="1">
    <source>
        <dbReference type="ARBA" id="ARBA00004255"/>
    </source>
</evidence>
<evidence type="ECO:0000256" key="13">
    <source>
        <dbReference type="ARBA" id="ARBA00025471"/>
    </source>
</evidence>
<keyword evidence="6 14" id="KW-0256">Endoplasmic reticulum</keyword>
<evidence type="ECO:0000256" key="5">
    <source>
        <dbReference type="ARBA" id="ARBA00022723"/>
    </source>
</evidence>
<dbReference type="GO" id="GO:0070971">
    <property type="term" value="C:endoplasmic reticulum exit site"/>
    <property type="evidence" value="ECO:0007669"/>
    <property type="project" value="TreeGrafter"/>
</dbReference>
<evidence type="ECO:0000256" key="4">
    <source>
        <dbReference type="ARBA" id="ARBA00022448"/>
    </source>
</evidence>
<comment type="subcellular location">
    <subcellularLocation>
        <location evidence="14">Cytoplasmic vesicle</location>
        <location evidence="14">COPII-coated vesicle membrane</location>
        <topology evidence="14">Peripheral membrane protein</topology>
        <orientation evidence="14">Cytoplasmic side</orientation>
    </subcellularLocation>
    <subcellularLocation>
        <location evidence="14">Endoplasmic reticulum membrane</location>
        <topology evidence="14">Peripheral membrane protein</topology>
        <orientation evidence="14">Cytoplasmic side</orientation>
    </subcellularLocation>
    <subcellularLocation>
        <location evidence="1">Golgi apparatus membrane</location>
        <topology evidence="1">Peripheral membrane protein</topology>
        <orientation evidence="1">Cytoplasmic side</orientation>
    </subcellularLocation>
</comment>
<dbReference type="EMBL" id="HBFB01002599">
    <property type="protein sequence ID" value="CAD8665334.1"/>
    <property type="molecule type" value="Transcribed_RNA"/>
</dbReference>
<dbReference type="GO" id="GO:0090110">
    <property type="term" value="P:COPII-coated vesicle cargo loading"/>
    <property type="evidence" value="ECO:0007669"/>
    <property type="project" value="TreeGrafter"/>
</dbReference>
<dbReference type="PANTHER" id="PTHR11141:SF0">
    <property type="entry name" value="PROTEIN TRANSPORT PROTEIN SEC23"/>
    <property type="match status" value="1"/>
</dbReference>
<keyword evidence="5 14" id="KW-0479">Metal-binding</keyword>
<evidence type="ECO:0000259" key="19">
    <source>
        <dbReference type="Pfam" id="PF08033"/>
    </source>
</evidence>
<dbReference type="InterPro" id="IPR036175">
    <property type="entry name" value="Sec23/24_helical_dom_sf"/>
</dbReference>
<organism evidence="20">
    <name type="scientific">Chlamydomonas leiostraca</name>
    <dbReference type="NCBI Taxonomy" id="1034604"/>
    <lineage>
        <taxon>Eukaryota</taxon>
        <taxon>Viridiplantae</taxon>
        <taxon>Chlorophyta</taxon>
        <taxon>core chlorophytes</taxon>
        <taxon>Chlorophyceae</taxon>
        <taxon>CS clade</taxon>
        <taxon>Chlamydomonadales</taxon>
        <taxon>Chlamydomonadaceae</taxon>
        <taxon>Chlamydomonas</taxon>
    </lineage>
</organism>
<dbReference type="InterPro" id="IPR006896">
    <property type="entry name" value="Sec23/24_trunk_dom"/>
</dbReference>
<dbReference type="GO" id="GO:0005096">
    <property type="term" value="F:GTPase activator activity"/>
    <property type="evidence" value="ECO:0007669"/>
    <property type="project" value="TreeGrafter"/>
</dbReference>
<evidence type="ECO:0000259" key="18">
    <source>
        <dbReference type="Pfam" id="PF04815"/>
    </source>
</evidence>
<dbReference type="GO" id="GO:0030127">
    <property type="term" value="C:COPII vesicle coat"/>
    <property type="evidence" value="ECO:0007669"/>
    <property type="project" value="InterPro"/>
</dbReference>
<evidence type="ECO:0000259" key="15">
    <source>
        <dbReference type="Pfam" id="PF00626"/>
    </source>
</evidence>
<evidence type="ECO:0000256" key="6">
    <source>
        <dbReference type="ARBA" id="ARBA00022824"/>
    </source>
</evidence>
<dbReference type="Gene3D" id="3.40.50.410">
    <property type="entry name" value="von Willebrand factor, type A domain"/>
    <property type="match status" value="1"/>
</dbReference>
<feature type="domain" description="Sec23/Sec24 helical" evidence="18">
    <location>
        <begin position="526"/>
        <end position="624"/>
    </location>
</feature>
<dbReference type="FunFam" id="2.30.30.380:FF:000001">
    <property type="entry name" value="Protein transport protein SEC23"/>
    <property type="match status" value="1"/>
</dbReference>
<dbReference type="Gene3D" id="2.60.40.1670">
    <property type="entry name" value="beta-sandwich domain of Sec23/24"/>
    <property type="match status" value="1"/>
</dbReference>
<evidence type="ECO:0000256" key="2">
    <source>
        <dbReference type="ARBA" id="ARBA00009210"/>
    </source>
</evidence>
<dbReference type="InterPro" id="IPR007123">
    <property type="entry name" value="Gelsolin-like_dom"/>
</dbReference>
<feature type="domain" description="Gelsolin-like" evidence="15">
    <location>
        <begin position="640"/>
        <end position="726"/>
    </location>
</feature>
<feature type="domain" description="Sec23/Sec24 trunk" evidence="17">
    <location>
        <begin position="121"/>
        <end position="390"/>
    </location>
</feature>
<keyword evidence="9 14" id="KW-0653">Protein transport</keyword>
<dbReference type="FunFam" id="1.20.120.730:FF:000005">
    <property type="entry name" value="Protein transport protein SEC23"/>
    <property type="match status" value="1"/>
</dbReference>
<keyword evidence="11 14" id="KW-0472">Membrane</keyword>
<evidence type="ECO:0000313" key="20">
    <source>
        <dbReference type="EMBL" id="CAD8665334.1"/>
    </source>
</evidence>
<dbReference type="InterPro" id="IPR029006">
    <property type="entry name" value="ADF-H/Gelsolin-like_dom_sf"/>
</dbReference>
<dbReference type="SUPFAM" id="SSF53300">
    <property type="entry name" value="vWA-like"/>
    <property type="match status" value="1"/>
</dbReference>
<dbReference type="InterPro" id="IPR006900">
    <property type="entry name" value="Sec23/24_helical_dom"/>
</dbReference>
<dbReference type="Gene3D" id="2.30.30.380">
    <property type="entry name" value="Zn-finger domain of Sec23/24"/>
    <property type="match status" value="1"/>
</dbReference>
<evidence type="ECO:0000256" key="11">
    <source>
        <dbReference type="ARBA" id="ARBA00023136"/>
    </source>
</evidence>
<dbReference type="GO" id="GO:0008270">
    <property type="term" value="F:zinc ion binding"/>
    <property type="evidence" value="ECO:0007669"/>
    <property type="project" value="InterPro"/>
</dbReference>
<protein>
    <recommendedName>
        <fullName evidence="3 14">Protein transport protein SEC23</fullName>
    </recommendedName>
</protein>
<dbReference type="Pfam" id="PF04815">
    <property type="entry name" value="Sec23_helical"/>
    <property type="match status" value="1"/>
</dbReference>
<dbReference type="InterPro" id="IPR012990">
    <property type="entry name" value="Beta-sandwich_Sec23_24"/>
</dbReference>
<dbReference type="InterPro" id="IPR006895">
    <property type="entry name" value="Znf_Sec23_Sec24"/>
</dbReference>
<evidence type="ECO:0000256" key="3">
    <source>
        <dbReference type="ARBA" id="ARBA00021212"/>
    </source>
</evidence>
<evidence type="ECO:0000256" key="10">
    <source>
        <dbReference type="ARBA" id="ARBA00023034"/>
    </source>
</evidence>
<keyword evidence="4 14" id="KW-0813">Transport</keyword>
<dbReference type="Pfam" id="PF04811">
    <property type="entry name" value="Sec23_trunk"/>
    <property type="match status" value="1"/>
</dbReference>
<keyword evidence="10" id="KW-0333">Golgi apparatus</keyword>
<dbReference type="InterPro" id="IPR037550">
    <property type="entry name" value="Sec23_C"/>
</dbReference>
<evidence type="ECO:0000259" key="16">
    <source>
        <dbReference type="Pfam" id="PF04810"/>
    </source>
</evidence>
<dbReference type="GO" id="GO:0006886">
    <property type="term" value="P:intracellular protein transport"/>
    <property type="evidence" value="ECO:0007669"/>
    <property type="project" value="InterPro"/>
</dbReference>
<keyword evidence="12 14" id="KW-0968">Cytoplasmic vesicle</keyword>
<dbReference type="PANTHER" id="PTHR11141">
    <property type="entry name" value="PROTEIN TRANSPORT PROTEIN SEC23"/>
    <property type="match status" value="1"/>
</dbReference>
<keyword evidence="8 14" id="KW-0931">ER-Golgi transport</keyword>
<dbReference type="CDD" id="cd11287">
    <property type="entry name" value="Sec23_C"/>
    <property type="match status" value="1"/>
</dbReference>
<dbReference type="GO" id="GO:0005789">
    <property type="term" value="C:endoplasmic reticulum membrane"/>
    <property type="evidence" value="ECO:0007669"/>
    <property type="project" value="UniProtKB-SubCell"/>
</dbReference>
<evidence type="ECO:0000256" key="8">
    <source>
        <dbReference type="ARBA" id="ARBA00022892"/>
    </source>
</evidence>
<comment type="similarity">
    <text evidence="2 14">Belongs to the SEC23/SEC24 family. SEC23 subfamily.</text>
</comment>
<keyword evidence="14" id="KW-0963">Cytoplasm</keyword>
<reference evidence="20" key="1">
    <citation type="submission" date="2021-01" db="EMBL/GenBank/DDBJ databases">
        <authorList>
            <person name="Corre E."/>
            <person name="Pelletier E."/>
            <person name="Niang G."/>
            <person name="Scheremetjew M."/>
            <person name="Finn R."/>
            <person name="Kale V."/>
            <person name="Holt S."/>
            <person name="Cochrane G."/>
            <person name="Meng A."/>
            <person name="Brown T."/>
            <person name="Cohen L."/>
        </authorList>
    </citation>
    <scope>NUCLEOTIDE SEQUENCE</scope>
    <source>
        <strain evidence="20">SAG 11-49</strain>
    </source>
</reference>
<dbReference type="SUPFAM" id="SSF81995">
    <property type="entry name" value="beta-sandwich domain of Sec23/24"/>
    <property type="match status" value="1"/>
</dbReference>
<feature type="domain" description="Zinc finger Sec23/Sec24-type" evidence="16">
    <location>
        <begin position="54"/>
        <end position="92"/>
    </location>
</feature>
<dbReference type="FunFam" id="3.40.50.410:FF:000008">
    <property type="entry name" value="Protein transport protein SEC23"/>
    <property type="match status" value="1"/>
</dbReference>
<dbReference type="SUPFAM" id="SSF82754">
    <property type="entry name" value="C-terminal, gelsolin-like domain of Sec23/24"/>
    <property type="match status" value="1"/>
</dbReference>
<dbReference type="AlphaFoldDB" id="A0A7S0WF91"/>
<feature type="domain" description="Sec23/Sec24 beta-sandwich" evidence="19">
    <location>
        <begin position="404"/>
        <end position="513"/>
    </location>
</feature>
<dbReference type="InterPro" id="IPR036465">
    <property type="entry name" value="vWFA_dom_sf"/>
</dbReference>
<sequence length="768" mass="84523">MTDFAALEEVDGVRLTWNIWPNSKLEATKCVIPFSALYTPNRKLPNMPVLPYEPIPCKQCTALLNPYARVDYYSKVWICPFCMGRNHFPPHYQGIAENNLPAELYPNYTTIEYTLPRTVAPHPPVYLFVVDTCVSEDELSACKTAILQAISTLPEYVHVGLITFGTHVHVYELGFTECSKCYVFRGSKEYTTQAIVDQLGVRGGAGGQRGAGGAPNAAPGTAPARRFLMPMGEAEFALTTALEELGKDAYPVASSLRPSRCTGTALQVAAALLGASVPSGNCQSRILAFVGGPCTDGNGKIVNRELAEEIRSHKDLAKDGAPHFARARKFYSAVAQELVAHGHTLDIFACALDQVGMAEMRDMVLTTGGMAVQTDTYHNVVFKDSLKRLFLKDGEEGFVGASSHATLEVLPSKDIKVAGLLGPAARGEKKSPHIAEAEVGLGGTTLWKMAGIDMDTTVALFFEITASNKDSDNAGAAGPGAQQQQFFLQFISKYMHYSGELRCRVTTLTRRWVDGSNAADIIAGFDQEAAAVVMARLASHKMESEEDFDATRWLDRALIRLAQRFGDYRPDDPTSFNLRPELSFYPQFMFNLRRSQFVQVFGNSPDETAYYRMVLFRVSVPDAMVMIQPQLTAYHFNGPPEPVLLDVQSILPDRILLLDAYFYVVVFHGTTVAQWRKAEYHKQPEHAAFAQLLEAPQAEAKEVAHRRFPVPKIVDCDQNGSQARFLLAKLNPSSTYSSASPLSAEVINTDDVSLATFTEHLKRLAVQS</sequence>
<evidence type="ECO:0000256" key="14">
    <source>
        <dbReference type="RuleBase" id="RU365030"/>
    </source>
</evidence>
<dbReference type="Gene3D" id="1.20.120.730">
    <property type="entry name" value="Sec23/Sec24 helical domain"/>
    <property type="match status" value="1"/>
</dbReference>